<feature type="coiled-coil region" evidence="1">
    <location>
        <begin position="7"/>
        <end position="55"/>
    </location>
</feature>
<dbReference type="OrthoDB" id="6134588at2759"/>
<dbReference type="EMBL" id="CACVKT020003120">
    <property type="protein sequence ID" value="CAC5381792.1"/>
    <property type="molecule type" value="Genomic_DNA"/>
</dbReference>
<proteinExistence type="predicted"/>
<dbReference type="AlphaFoldDB" id="A0A6J8BD60"/>
<accession>A0A6J8BD60</accession>
<gene>
    <name evidence="2" type="ORF">MCOR_17660</name>
</gene>
<evidence type="ECO:0000313" key="3">
    <source>
        <dbReference type="Proteomes" id="UP000507470"/>
    </source>
</evidence>
<keyword evidence="1" id="KW-0175">Coiled coil</keyword>
<sequence length="201" mass="22953">MQLLECLQKCTESKEVVERKLQSLVKKLESNGKELQKVEKKLQIAEKKLTNAQDVLTTVCSAKDNLNYVNHGKPLDAVSSSQRLQKINILKSNIKNALWFFESYGLQPINVIFHDSLGSSVNLELGTNNKDMEKMKEVLFIMDRFKISDQAYHEVATISDTLSKLHSIINIRDNMNNNLEIYRTPGNTPGHMLVYKLNSEK</sequence>
<organism evidence="2 3">
    <name type="scientific">Mytilus coruscus</name>
    <name type="common">Sea mussel</name>
    <dbReference type="NCBI Taxonomy" id="42192"/>
    <lineage>
        <taxon>Eukaryota</taxon>
        <taxon>Metazoa</taxon>
        <taxon>Spiralia</taxon>
        <taxon>Lophotrochozoa</taxon>
        <taxon>Mollusca</taxon>
        <taxon>Bivalvia</taxon>
        <taxon>Autobranchia</taxon>
        <taxon>Pteriomorphia</taxon>
        <taxon>Mytilida</taxon>
        <taxon>Mytiloidea</taxon>
        <taxon>Mytilidae</taxon>
        <taxon>Mytilinae</taxon>
        <taxon>Mytilus</taxon>
    </lineage>
</organism>
<dbReference type="Proteomes" id="UP000507470">
    <property type="component" value="Unassembled WGS sequence"/>
</dbReference>
<evidence type="ECO:0000256" key="1">
    <source>
        <dbReference type="SAM" id="Coils"/>
    </source>
</evidence>
<keyword evidence="3" id="KW-1185">Reference proteome</keyword>
<protein>
    <submittedName>
        <fullName evidence="2">Uncharacterized protein</fullName>
    </submittedName>
</protein>
<reference evidence="2 3" key="1">
    <citation type="submission" date="2020-06" db="EMBL/GenBank/DDBJ databases">
        <authorList>
            <person name="Li R."/>
            <person name="Bekaert M."/>
        </authorList>
    </citation>
    <scope>NUCLEOTIDE SEQUENCE [LARGE SCALE GENOMIC DNA]</scope>
    <source>
        <strain evidence="3">wild</strain>
    </source>
</reference>
<evidence type="ECO:0000313" key="2">
    <source>
        <dbReference type="EMBL" id="CAC5381792.1"/>
    </source>
</evidence>
<name>A0A6J8BD60_MYTCO</name>